<dbReference type="EMBL" id="DTAI01000248">
    <property type="protein sequence ID" value="HGN37537.1"/>
    <property type="molecule type" value="Genomic_DNA"/>
</dbReference>
<dbReference type="AlphaFoldDB" id="A0A7J3JNL0"/>
<keyword evidence="3 7" id="KW-0808">Transferase</keyword>
<dbReference type="EMBL" id="DTBZ01000041">
    <property type="protein sequence ID" value="HGQ17670.1"/>
    <property type="molecule type" value="Genomic_DNA"/>
</dbReference>
<comment type="similarity">
    <text evidence="1 7">Belongs to the TYW3 family.</text>
</comment>
<dbReference type="GO" id="GO:0008175">
    <property type="term" value="F:tRNA methyltransferase activity"/>
    <property type="evidence" value="ECO:0007669"/>
    <property type="project" value="InterPro"/>
</dbReference>
<evidence type="ECO:0000313" key="9">
    <source>
        <dbReference type="EMBL" id="HGN37537.1"/>
    </source>
</evidence>
<dbReference type="Gene3D" id="3.30.1960.10">
    <property type="entry name" value="tRNA wybutosine-synthesizing-like"/>
    <property type="match status" value="1"/>
</dbReference>
<dbReference type="HAMAP" id="MF_00266">
    <property type="entry name" value="TYW3_archaea"/>
    <property type="match status" value="1"/>
</dbReference>
<proteinExistence type="inferred from homology"/>
<dbReference type="Pfam" id="PF02676">
    <property type="entry name" value="TYW3"/>
    <property type="match status" value="1"/>
</dbReference>
<keyword evidence="5 7" id="KW-0819">tRNA processing</keyword>
<evidence type="ECO:0000256" key="7">
    <source>
        <dbReference type="HAMAP-Rule" id="MF_00266"/>
    </source>
</evidence>
<evidence type="ECO:0000256" key="3">
    <source>
        <dbReference type="ARBA" id="ARBA00022679"/>
    </source>
</evidence>
<comment type="function">
    <text evidence="7">S-adenosyl-L-methionine-dependent methyltransferase that acts as a component of the wyosine derivatives biosynthesis pathway. Probably methylates N-4 position of wybutosine-86 to produce wybutosine-72.</text>
</comment>
<evidence type="ECO:0000313" key="10">
    <source>
        <dbReference type="EMBL" id="HGQ17670.1"/>
    </source>
</evidence>
<protein>
    <recommendedName>
        <fullName evidence="6 7">tRNA(Phe) 7-((3-amino-3-carboxypropyl)-4-demethylwyosine(37)-N(4))-methyltransferase</fullName>
        <ecNumber evidence="7">2.1.1.282</ecNumber>
    </recommendedName>
    <alternativeName>
        <fullName evidence="7">tRNA wyosine derivatives biosynthesis protein Taw3</fullName>
    </alternativeName>
</protein>
<dbReference type="GO" id="GO:0030488">
    <property type="term" value="P:tRNA methylation"/>
    <property type="evidence" value="ECO:0007669"/>
    <property type="project" value="InterPro"/>
</dbReference>
<evidence type="ECO:0000256" key="1">
    <source>
        <dbReference type="ARBA" id="ARBA00008569"/>
    </source>
</evidence>
<dbReference type="InterPro" id="IPR003827">
    <property type="entry name" value="tRNA_yW-synthesising"/>
</dbReference>
<dbReference type="EC" id="2.1.1.282" evidence="7"/>
<dbReference type="SUPFAM" id="SSF111278">
    <property type="entry name" value="SSo0622-like"/>
    <property type="match status" value="1"/>
</dbReference>
<evidence type="ECO:0000256" key="6">
    <source>
        <dbReference type="ARBA" id="ARBA00030554"/>
    </source>
</evidence>
<accession>A0A7J3JNL0</accession>
<sequence>MLTINLAEWYRKREEAYRRFIEDIEVGYTDRDIVDFIRLVFTKRRIFTTSSCSGRITVVDALYPWLRDEAYILFKKHSGVELSEIENTISRRPLYRYWLIVSGPIIHFNIASLEDVQKLLTVLRESGFKHSGVISISSSGIVVEAVSGVWTPFLLRDGDRITVNNLSHIVSIANAILAEGKNRLERLFKAFKELEI</sequence>
<evidence type="ECO:0000256" key="5">
    <source>
        <dbReference type="ARBA" id="ARBA00022694"/>
    </source>
</evidence>
<comment type="catalytic activity">
    <reaction evidence="7">
        <text>4-demethyl-7-[(3S)-3-amino-3-carboxypropyl]wyosine(37) in tRNA(Phe) + S-adenosyl-L-methionine = 7-[(3S)-3-amino-3-carboxypropyl]wyosine(37) in tRNA(Phe) + S-adenosyl-L-homocysteine + H(+)</text>
        <dbReference type="Rhea" id="RHEA:36635"/>
        <dbReference type="Rhea" id="RHEA-COMP:10378"/>
        <dbReference type="Rhea" id="RHEA-COMP:10379"/>
        <dbReference type="ChEBI" id="CHEBI:15378"/>
        <dbReference type="ChEBI" id="CHEBI:57856"/>
        <dbReference type="ChEBI" id="CHEBI:59789"/>
        <dbReference type="ChEBI" id="CHEBI:73543"/>
        <dbReference type="ChEBI" id="CHEBI:73550"/>
        <dbReference type="EC" id="2.1.1.282"/>
    </reaction>
</comment>
<dbReference type="InterPro" id="IPR036602">
    <property type="entry name" value="tRNA_yW-synthesising-like_sf"/>
</dbReference>
<feature type="domain" description="tRNA wybutosine-synthesizing protein" evidence="8">
    <location>
        <begin position="22"/>
        <end position="193"/>
    </location>
</feature>
<dbReference type="PANTHER" id="PTHR48418">
    <property type="entry name" value="TRNA WYBUTOSINE-SYNTHESIZING PROTEIN 3"/>
    <property type="match status" value="1"/>
</dbReference>
<evidence type="ECO:0000256" key="2">
    <source>
        <dbReference type="ARBA" id="ARBA00022603"/>
    </source>
</evidence>
<dbReference type="PANTHER" id="PTHR48418:SF1">
    <property type="entry name" value="TRNA WYBUTOSINE-SYNTHESIZING PROTEIN 3"/>
    <property type="match status" value="1"/>
</dbReference>
<organism evidence="10">
    <name type="scientific">Ignisphaera aggregans</name>
    <dbReference type="NCBI Taxonomy" id="334771"/>
    <lineage>
        <taxon>Archaea</taxon>
        <taxon>Thermoproteota</taxon>
        <taxon>Thermoprotei</taxon>
        <taxon>Desulfurococcales</taxon>
        <taxon>Desulfurococcaceae</taxon>
        <taxon>Ignisphaera</taxon>
    </lineage>
</organism>
<comment type="caution">
    <text evidence="10">The sequence shown here is derived from an EMBL/GenBank/DDBJ whole genome shotgun (WGS) entry which is preliminary data.</text>
</comment>
<evidence type="ECO:0000256" key="4">
    <source>
        <dbReference type="ARBA" id="ARBA00022691"/>
    </source>
</evidence>
<gene>
    <name evidence="7" type="primary">taw3</name>
    <name evidence="9" type="ORF">ENT87_08350</name>
    <name evidence="10" type="ORF">ENU30_01620</name>
</gene>
<keyword evidence="2 7" id="KW-0489">Methyltransferase</keyword>
<name>A0A7J3JNL0_9CREN</name>
<dbReference type="InterPro" id="IPR022908">
    <property type="entry name" value="Taw3"/>
</dbReference>
<keyword evidence="4 7" id="KW-0949">S-adenosyl-L-methionine</keyword>
<evidence type="ECO:0000259" key="8">
    <source>
        <dbReference type="Pfam" id="PF02676"/>
    </source>
</evidence>
<reference evidence="10" key="1">
    <citation type="journal article" date="2020" name="mSystems">
        <title>Genome- and Community-Level Interaction Insights into Carbon Utilization and Element Cycling Functions of Hydrothermarchaeota in Hydrothermal Sediment.</title>
        <authorList>
            <person name="Zhou Z."/>
            <person name="Liu Y."/>
            <person name="Xu W."/>
            <person name="Pan J."/>
            <person name="Luo Z.H."/>
            <person name="Li M."/>
        </authorList>
    </citation>
    <scope>NUCLEOTIDE SEQUENCE [LARGE SCALE GENOMIC DNA]</scope>
    <source>
        <strain evidence="9">SpSt-618</strain>
        <strain evidence="10">SpSt-657</strain>
    </source>
</reference>
<dbReference type="GO" id="GO:0031591">
    <property type="term" value="P:wybutosine biosynthetic process"/>
    <property type="evidence" value="ECO:0007669"/>
    <property type="project" value="InterPro"/>
</dbReference>